<reference evidence="2 3" key="1">
    <citation type="submission" date="2024-02" db="EMBL/GenBank/DDBJ databases">
        <authorList>
            <person name="Daric V."/>
            <person name="Darras S."/>
        </authorList>
    </citation>
    <scope>NUCLEOTIDE SEQUENCE [LARGE SCALE GENOMIC DNA]</scope>
</reference>
<evidence type="ECO:0000313" key="3">
    <source>
        <dbReference type="Proteomes" id="UP001642483"/>
    </source>
</evidence>
<keyword evidence="3" id="KW-1185">Reference proteome</keyword>
<sequence>MLVFNDNDFAAAVTDQPDPAENSDDPIATTSSALVENASSTAVNTTPACINKTAEISNLVSDMQASPVGLPSSSFYSEKKKIVVTVTDINPLPKRIRSMNPGTKRRKSSSATILTSSPHKNTLNTRNSDVTKRKRGDARKTKQKRGRKTENKQNSICLVCGDSAHEDWIQCKNYKEWAHKECADIRDSKFCYCDNLSIKRSVFVSNNVMRSQDSDSSQSFLEARGKKGILPVIRMGKYYRIFTHFNGRKADESGAIAIVAPLPQTNSKLDVAFLRRPKALCRADGGPLLKADTINLPIGSFEDFDRVEPLLEDITSECSSTIGGITGKVVISTILSKLLTSELATSFNWMGSQKWNAFITTRKSCYRI</sequence>
<dbReference type="InterPro" id="IPR013083">
    <property type="entry name" value="Znf_RING/FYVE/PHD"/>
</dbReference>
<feature type="compositionally biased region" description="Basic residues" evidence="1">
    <location>
        <begin position="132"/>
        <end position="147"/>
    </location>
</feature>
<dbReference type="InterPro" id="IPR011011">
    <property type="entry name" value="Znf_FYVE_PHD"/>
</dbReference>
<evidence type="ECO:0000313" key="2">
    <source>
        <dbReference type="EMBL" id="CAK8686698.1"/>
    </source>
</evidence>
<name>A0ABP0G5B1_CLALP</name>
<gene>
    <name evidence="2" type="ORF">CVLEPA_LOCUS18623</name>
</gene>
<dbReference type="Gene3D" id="3.30.40.10">
    <property type="entry name" value="Zinc/RING finger domain, C3HC4 (zinc finger)"/>
    <property type="match status" value="1"/>
</dbReference>
<evidence type="ECO:0000256" key="1">
    <source>
        <dbReference type="SAM" id="MobiDB-lite"/>
    </source>
</evidence>
<evidence type="ECO:0008006" key="4">
    <source>
        <dbReference type="Google" id="ProtNLM"/>
    </source>
</evidence>
<dbReference type="SUPFAM" id="SSF57903">
    <property type="entry name" value="FYVE/PHD zinc finger"/>
    <property type="match status" value="1"/>
</dbReference>
<accession>A0ABP0G5B1</accession>
<dbReference type="Proteomes" id="UP001642483">
    <property type="component" value="Unassembled WGS sequence"/>
</dbReference>
<feature type="region of interest" description="Disordered" evidence="1">
    <location>
        <begin position="93"/>
        <end position="149"/>
    </location>
</feature>
<feature type="compositionally biased region" description="Polar residues" evidence="1">
    <location>
        <begin position="109"/>
        <end position="128"/>
    </location>
</feature>
<proteinExistence type="predicted"/>
<organism evidence="2 3">
    <name type="scientific">Clavelina lepadiformis</name>
    <name type="common">Light-bulb sea squirt</name>
    <name type="synonym">Ascidia lepadiformis</name>
    <dbReference type="NCBI Taxonomy" id="159417"/>
    <lineage>
        <taxon>Eukaryota</taxon>
        <taxon>Metazoa</taxon>
        <taxon>Chordata</taxon>
        <taxon>Tunicata</taxon>
        <taxon>Ascidiacea</taxon>
        <taxon>Aplousobranchia</taxon>
        <taxon>Clavelinidae</taxon>
        <taxon>Clavelina</taxon>
    </lineage>
</organism>
<protein>
    <recommendedName>
        <fullName evidence="4">DUF4806 domain-containing protein</fullName>
    </recommendedName>
</protein>
<comment type="caution">
    <text evidence="2">The sequence shown here is derived from an EMBL/GenBank/DDBJ whole genome shotgun (WGS) entry which is preliminary data.</text>
</comment>
<dbReference type="EMBL" id="CAWYQH010000103">
    <property type="protein sequence ID" value="CAK8686698.1"/>
    <property type="molecule type" value="Genomic_DNA"/>
</dbReference>